<protein>
    <recommendedName>
        <fullName evidence="4">Alpha/beta hydrolase family protein</fullName>
    </recommendedName>
</protein>
<dbReference type="EMBL" id="FXXQ01000008">
    <property type="protein sequence ID" value="SMX24425.1"/>
    <property type="molecule type" value="Genomic_DNA"/>
</dbReference>
<organism evidence="2 3">
    <name type="scientific">Boseongicola aestuarii</name>
    <dbReference type="NCBI Taxonomy" id="1470561"/>
    <lineage>
        <taxon>Bacteria</taxon>
        <taxon>Pseudomonadati</taxon>
        <taxon>Pseudomonadota</taxon>
        <taxon>Alphaproteobacteria</taxon>
        <taxon>Rhodobacterales</taxon>
        <taxon>Paracoccaceae</taxon>
        <taxon>Boseongicola</taxon>
    </lineage>
</organism>
<keyword evidence="3" id="KW-1185">Reference proteome</keyword>
<keyword evidence="1" id="KW-0812">Transmembrane</keyword>
<keyword evidence="1" id="KW-0472">Membrane</keyword>
<evidence type="ECO:0000313" key="2">
    <source>
        <dbReference type="EMBL" id="SMX24425.1"/>
    </source>
</evidence>
<dbReference type="Proteomes" id="UP000201838">
    <property type="component" value="Unassembled WGS sequence"/>
</dbReference>
<evidence type="ECO:0008006" key="4">
    <source>
        <dbReference type="Google" id="ProtNLM"/>
    </source>
</evidence>
<dbReference type="AlphaFoldDB" id="A0A238J2M6"/>
<reference evidence="2 3" key="1">
    <citation type="submission" date="2017-05" db="EMBL/GenBank/DDBJ databases">
        <authorList>
            <person name="Song R."/>
            <person name="Chenine A.L."/>
            <person name="Ruprecht R.M."/>
        </authorList>
    </citation>
    <scope>NUCLEOTIDE SEQUENCE [LARGE SCALE GENOMIC DNA]</scope>
    <source>
        <strain evidence="2 3">CECT 8489</strain>
    </source>
</reference>
<sequence length="428" mass="47800">MLPRRKSQVSRRRVFYIPGYDPHPSRRYRELYRSEGCLQAEISGYEIEQKSEARDTGWRVRSKIDGARTVSKIDVLVWHDLVRGSMRAGIAGTYLALVRTAWTYLTTGTLRRLSWLAKGPVIAALYPVVTLLAQLVAALLGASLLAALGVWATYALGAVTLSLLGQPVEQGGWLWTLVGAAVFWALFLPLTLGALRWFKSQDDKTYAYYLMQDYAYSASKRGAYPDEIEARLHEFRHRIEAALREDIDEVLIVGHSSGAQMAVSIVADIVRLKRVHETGPALSLLTLGQVIPMVSFLPDAKRIRRDLRLLASAQEITWVDVSAPSDGCCFALTDPVSVSGVSPGNSQQWPLILSGAFSQTLSSERMARLKWKFFRLHFQYICAFDKPGDYDYFKITAGPETLGSRFRGRRTSPSRIDVVASRFTSTVT</sequence>
<name>A0A238J2M6_9RHOB</name>
<evidence type="ECO:0000313" key="3">
    <source>
        <dbReference type="Proteomes" id="UP000201838"/>
    </source>
</evidence>
<evidence type="ECO:0000256" key="1">
    <source>
        <dbReference type="SAM" id="Phobius"/>
    </source>
</evidence>
<keyword evidence="1" id="KW-1133">Transmembrane helix</keyword>
<accession>A0A238J2M6</accession>
<proteinExistence type="predicted"/>
<dbReference type="RefSeq" id="WP_093974378.1">
    <property type="nucleotide sequence ID" value="NZ_FXXQ01000008.1"/>
</dbReference>
<gene>
    <name evidence="2" type="ORF">BOA8489_02549</name>
</gene>
<feature type="transmembrane region" description="Helical" evidence="1">
    <location>
        <begin position="172"/>
        <end position="195"/>
    </location>
</feature>
<dbReference type="OrthoDB" id="7257484at2"/>
<feature type="transmembrane region" description="Helical" evidence="1">
    <location>
        <begin position="121"/>
        <end position="152"/>
    </location>
</feature>